<dbReference type="GO" id="GO:0042026">
    <property type="term" value="P:protein refolding"/>
    <property type="evidence" value="ECO:0007669"/>
    <property type="project" value="TreeGrafter"/>
</dbReference>
<sequence length="290" mass="31116">MTAEDVVVRATVPGRPVRGFACRTTELVNTLQRLHGTWPVATAALGRTASIGAMMGMLLKDAERLTLQVDGDGPLGKIVVDADAAGHVRGYVEHPHVHLPNNALGKLDVGTAVGRGMLYVMRDMGLRDVYRGSAELQTGEIGDDFTYYFAVSEQTPSAVGAGVLVDTDHSVLAAGGFIVQLMPGHTEADVEMVEQCLAGLGSVTDILKTGASAEDLLERVLPGAKVLERRRVMYRCTCERDRIASVLRSLGRAELEGMIRDQGGAEVVCHFCNSRYTFTAEELSALMPSE</sequence>
<keyword evidence="2 6" id="KW-0862">Zinc</keyword>
<keyword evidence="5 6" id="KW-0676">Redox-active center</keyword>
<accession>A0A1I7KQ76</accession>
<comment type="PTM">
    <text evidence="6">Under oxidizing conditions two disulfide bonds are formed involving the reactive cysteines. Under reducing conditions zinc is bound to the reactive cysteines and the protein is inactive.</text>
</comment>
<organism evidence="7 8">
    <name type="scientific">Alicyclobacillus macrosporangiidus</name>
    <dbReference type="NCBI Taxonomy" id="392015"/>
    <lineage>
        <taxon>Bacteria</taxon>
        <taxon>Bacillati</taxon>
        <taxon>Bacillota</taxon>
        <taxon>Bacilli</taxon>
        <taxon>Bacillales</taxon>
        <taxon>Alicyclobacillaceae</taxon>
        <taxon>Alicyclobacillus</taxon>
    </lineage>
</organism>
<dbReference type="GO" id="GO:0005737">
    <property type="term" value="C:cytoplasm"/>
    <property type="evidence" value="ECO:0007669"/>
    <property type="project" value="UniProtKB-SubCell"/>
</dbReference>
<evidence type="ECO:0000313" key="7">
    <source>
        <dbReference type="EMBL" id="SFU99597.1"/>
    </source>
</evidence>
<dbReference type="PANTHER" id="PTHR30111:SF1">
    <property type="entry name" value="33 KDA CHAPERONIN"/>
    <property type="match status" value="1"/>
</dbReference>
<dbReference type="InterPro" id="IPR000397">
    <property type="entry name" value="Heat_shock_Hsp33"/>
</dbReference>
<dbReference type="OrthoDB" id="9776534at2"/>
<protein>
    <recommendedName>
        <fullName evidence="6">33 kDa chaperonin</fullName>
    </recommendedName>
    <alternativeName>
        <fullName evidence="6">Heat shock protein 33 homolog</fullName>
        <shortName evidence="6">HSP33</shortName>
    </alternativeName>
</protein>
<dbReference type="Gene3D" id="3.90.1280.10">
    <property type="entry name" value="HSP33 redox switch-like"/>
    <property type="match status" value="1"/>
</dbReference>
<dbReference type="EMBL" id="FPBV01000018">
    <property type="protein sequence ID" value="SFU99597.1"/>
    <property type="molecule type" value="Genomic_DNA"/>
</dbReference>
<dbReference type="Gene3D" id="3.55.30.10">
    <property type="entry name" value="Hsp33 domain"/>
    <property type="match status" value="1"/>
</dbReference>
<reference evidence="8" key="1">
    <citation type="submission" date="2016-10" db="EMBL/GenBank/DDBJ databases">
        <authorList>
            <person name="Varghese N."/>
        </authorList>
    </citation>
    <scope>NUCLEOTIDE SEQUENCE [LARGE SCALE GENOMIC DNA]</scope>
    <source>
        <strain evidence="8">DSM 17980</strain>
    </source>
</reference>
<dbReference type="HAMAP" id="MF_00117">
    <property type="entry name" value="HslO"/>
    <property type="match status" value="1"/>
</dbReference>
<gene>
    <name evidence="6" type="primary">hslO</name>
    <name evidence="7" type="ORF">SAMN05421543_1187</name>
</gene>
<feature type="disulfide bond" description="Redox-active" evidence="6">
    <location>
        <begin position="269"/>
        <end position="272"/>
    </location>
</feature>
<dbReference type="RefSeq" id="WP_139234731.1">
    <property type="nucleotide sequence ID" value="NZ_FPBV01000018.1"/>
</dbReference>
<feature type="disulfide bond" description="Redox-active" evidence="6">
    <location>
        <begin position="236"/>
        <end position="238"/>
    </location>
</feature>
<dbReference type="NCBIfam" id="NF001033">
    <property type="entry name" value="PRK00114.1"/>
    <property type="match status" value="1"/>
</dbReference>
<comment type="similarity">
    <text evidence="6">Belongs to the HSP33 family.</text>
</comment>
<dbReference type="InterPro" id="IPR016154">
    <property type="entry name" value="Heat_shock_Hsp33_C"/>
</dbReference>
<dbReference type="STRING" id="392015.SAMN05421543_1187"/>
<evidence type="ECO:0000256" key="3">
    <source>
        <dbReference type="ARBA" id="ARBA00023157"/>
    </source>
</evidence>
<comment type="subcellular location">
    <subcellularLocation>
        <location evidence="6">Cytoplasm</location>
    </subcellularLocation>
</comment>
<evidence type="ECO:0000256" key="6">
    <source>
        <dbReference type="HAMAP-Rule" id="MF_00117"/>
    </source>
</evidence>
<dbReference type="SUPFAM" id="SSF118352">
    <property type="entry name" value="HSP33 redox switch-like"/>
    <property type="match status" value="1"/>
</dbReference>
<dbReference type="PANTHER" id="PTHR30111">
    <property type="entry name" value="33 KDA CHAPERONIN"/>
    <property type="match status" value="1"/>
</dbReference>
<dbReference type="PIRSF" id="PIRSF005261">
    <property type="entry name" value="Heat_shock_Hsp33"/>
    <property type="match status" value="1"/>
</dbReference>
<comment type="function">
    <text evidence="6">Redox regulated molecular chaperone. Protects both thermally unfolding and oxidatively damaged proteins from irreversible aggregation. Plays an important role in the bacterial defense system toward oxidative stress.</text>
</comment>
<dbReference type="SUPFAM" id="SSF64397">
    <property type="entry name" value="Hsp33 domain"/>
    <property type="match status" value="1"/>
</dbReference>
<name>A0A1I7KQ76_9BACL</name>
<keyword evidence="3 6" id="KW-1015">Disulfide bond</keyword>
<dbReference type="GO" id="GO:0044183">
    <property type="term" value="F:protein folding chaperone"/>
    <property type="evidence" value="ECO:0007669"/>
    <property type="project" value="TreeGrafter"/>
</dbReference>
<dbReference type="Pfam" id="PF01430">
    <property type="entry name" value="HSP33"/>
    <property type="match status" value="1"/>
</dbReference>
<dbReference type="eggNOG" id="COG1281">
    <property type="taxonomic scope" value="Bacteria"/>
</dbReference>
<dbReference type="CDD" id="cd00498">
    <property type="entry name" value="Hsp33"/>
    <property type="match status" value="1"/>
</dbReference>
<dbReference type="InterPro" id="IPR016153">
    <property type="entry name" value="Heat_shock_Hsp33_N"/>
</dbReference>
<evidence type="ECO:0000256" key="2">
    <source>
        <dbReference type="ARBA" id="ARBA00022833"/>
    </source>
</evidence>
<evidence type="ECO:0000256" key="4">
    <source>
        <dbReference type="ARBA" id="ARBA00023186"/>
    </source>
</evidence>
<dbReference type="AlphaFoldDB" id="A0A1I7KQ76"/>
<dbReference type="GO" id="GO:0051082">
    <property type="term" value="F:unfolded protein binding"/>
    <property type="evidence" value="ECO:0007669"/>
    <property type="project" value="UniProtKB-UniRule"/>
</dbReference>
<evidence type="ECO:0000313" key="8">
    <source>
        <dbReference type="Proteomes" id="UP000183508"/>
    </source>
</evidence>
<proteinExistence type="inferred from homology"/>
<evidence type="ECO:0000256" key="5">
    <source>
        <dbReference type="ARBA" id="ARBA00023284"/>
    </source>
</evidence>
<keyword evidence="4 6" id="KW-0143">Chaperone</keyword>
<dbReference type="Proteomes" id="UP000183508">
    <property type="component" value="Unassembled WGS sequence"/>
</dbReference>
<evidence type="ECO:0000256" key="1">
    <source>
        <dbReference type="ARBA" id="ARBA00022490"/>
    </source>
</evidence>
<keyword evidence="8" id="KW-1185">Reference proteome</keyword>
<keyword evidence="1 6" id="KW-0963">Cytoplasm</keyword>